<comment type="caution">
    <text evidence="2">The sequence shown here is derived from an EMBL/GenBank/DDBJ whole genome shotgun (WGS) entry which is preliminary data.</text>
</comment>
<dbReference type="Proteomes" id="UP000186601">
    <property type="component" value="Unassembled WGS sequence"/>
</dbReference>
<proteinExistence type="predicted"/>
<sequence>TSSISTSAAADEDAPIPLPPLSNVAALADACRQHAPQAAVPHGGCESLLPHVPSSASPPSLPTLAQNHSDLRLPTVIPEVDNNLISTAPTSIDDRTSQNPKDYVNTFSDIANFPEFNLGSLRNFLPVESDTPLPPLPVPQDDLMEVDWNGIDWASIDWEALATLQAVPVAASATDSRDISQPVPLAGAGTDQALTMSLSSLELPPVNGDGQLSCSDSERELQMLRSPVRSFCWVEVWSRLVTF</sequence>
<reference evidence="2 3" key="1">
    <citation type="submission" date="2018-02" db="EMBL/GenBank/DDBJ databases">
        <title>Genome sequence of the basidiomycete white-rot fungus Phlebia centrifuga.</title>
        <authorList>
            <person name="Granchi Z."/>
            <person name="Peng M."/>
            <person name="de Vries R.P."/>
            <person name="Hilden K."/>
            <person name="Makela M.R."/>
            <person name="Grigoriev I."/>
            <person name="Riley R."/>
        </authorList>
    </citation>
    <scope>NUCLEOTIDE SEQUENCE [LARGE SCALE GENOMIC DNA]</scope>
    <source>
        <strain evidence="2 3">FBCC195</strain>
    </source>
</reference>
<feature type="non-terminal residue" evidence="2">
    <location>
        <position position="1"/>
    </location>
</feature>
<organism evidence="2 3">
    <name type="scientific">Hermanssonia centrifuga</name>
    <dbReference type="NCBI Taxonomy" id="98765"/>
    <lineage>
        <taxon>Eukaryota</taxon>
        <taxon>Fungi</taxon>
        <taxon>Dikarya</taxon>
        <taxon>Basidiomycota</taxon>
        <taxon>Agaricomycotina</taxon>
        <taxon>Agaricomycetes</taxon>
        <taxon>Polyporales</taxon>
        <taxon>Meruliaceae</taxon>
        <taxon>Hermanssonia</taxon>
    </lineage>
</organism>
<gene>
    <name evidence="2" type="ORF">PHLCEN_2v7262</name>
</gene>
<keyword evidence="3" id="KW-1185">Reference proteome</keyword>
<evidence type="ECO:0000256" key="1">
    <source>
        <dbReference type="SAM" id="MobiDB-lite"/>
    </source>
</evidence>
<accession>A0A2R6NX58</accession>
<dbReference type="EMBL" id="MLYV02000718">
    <property type="protein sequence ID" value="PSR78890.1"/>
    <property type="molecule type" value="Genomic_DNA"/>
</dbReference>
<dbReference type="AlphaFoldDB" id="A0A2R6NX58"/>
<protein>
    <submittedName>
        <fullName evidence="2">Uncharacterized protein</fullName>
    </submittedName>
</protein>
<evidence type="ECO:0000313" key="3">
    <source>
        <dbReference type="Proteomes" id="UP000186601"/>
    </source>
</evidence>
<name>A0A2R6NX58_9APHY</name>
<feature type="region of interest" description="Disordered" evidence="1">
    <location>
        <begin position="1"/>
        <end position="20"/>
    </location>
</feature>
<evidence type="ECO:0000313" key="2">
    <source>
        <dbReference type="EMBL" id="PSR78890.1"/>
    </source>
</evidence>